<dbReference type="Pfam" id="PF07593">
    <property type="entry name" value="UnbV_ASPIC"/>
    <property type="match status" value="1"/>
</dbReference>
<dbReference type="AlphaFoldDB" id="A0A7X3D1A4"/>
<dbReference type="SUPFAM" id="SSF69318">
    <property type="entry name" value="Integrin alpha N-terminal domain"/>
    <property type="match status" value="3"/>
</dbReference>
<dbReference type="Gene3D" id="2.130.10.130">
    <property type="entry name" value="Integrin alpha, N-terminal"/>
    <property type="match status" value="3"/>
</dbReference>
<sequence length="1116" mass="125447">MKYKLSIIVVSVLGVFLSVTLIGCNDKVKTEIVKGEQQKDKAPLFKLVHPDSSGITFMNHVEENLKNYVVHFNYVYNGGGVAIGDINNDGLSDIYFSGNEVSNKLYLNKGDFKFEDITDSAGLNGGGGWHTGINMIDINHDGFLDIYICRGGYKDTDEERKNLLYINDGNMKFSEQAEKYGLADKGYSVQAMFFDMDNDNDLDMYLTNRPELFFQTPDEINKGEQENNNLYRDKLFLNENNKFEEIGLKAGIVNNYGYGLGVSSLDANNDGLTDIYVTNDYEQSDYLYINQGNGKFKESIKKYTNHTSFYSMGIDVVDFNNDGFEDILALDMVSENYVRSKTTMASMNLEKYREIMERGYHSQYMHNMLHLNGGNGFYSEIGQMAGIAKTDWSWSCLGSDFDNDGYRDIFISNGYRRDVTDKDATKRFFNYINSNEIKQNSDEQNLKNILNLYPTTKLTNYIFQNNTDLTFNNKVVDWGLDQKSFSNGAATADLDNDGDLDLVVNNLEDIAFVYENKLDEQQKQNYIKLSLEGPTKNPDGIGAKIELKYKDKVQYHDFKVTRGYLSSVEPVIHFGLGEINLVDQVRVVWPDKKVSLLRSIKANQEVKINYSEATVEKIEEKKEQSLFAESTGDIQSNFKHIENNFDDYEQQILLPHQMSKLGPFVTVGDVNGDGLDDFYIGGASGQPGAIYTQNHLGKFKPLLNPVFKSDMGHEDMGATFFDVDGDGDEDLYVVSGGSENKINSELYQDRLYINNGKGSFKHSEKLPILKTSGSCVIKHDFDSDGDLDLFVGGRQVPGKYPSSANSHWLRNDNGVLVDVTESHASVLQNLGMVTSAVWANVDNDKAEELIVVGEWMQITIFKVKNGILENVTDSFNLGKTSGWWNKVVAADYDKDGDVDLILGNLGENYKFTASNDKPFYVFANDFDSNGTNDIFLAKKLKNNLVPIRGKECSSQQIPGLNKKFKTYEGFAKADLPTILGEKITEATRYETQIFSSIILENTEQGLKMHRLPAEAQFSTVNGIVCNDFDNDGIQDILLGGNKFEVEIETTRADASPGFLFKGNLQKNLNMVSSSRSGFFVPYNVKDIQQIKIANGQLGILVTTNDDVLRLFKTTVL</sequence>
<dbReference type="InterPro" id="IPR028994">
    <property type="entry name" value="Integrin_alpha_N"/>
</dbReference>
<keyword evidence="4" id="KW-1185">Reference proteome</keyword>
<dbReference type="Pfam" id="PF13517">
    <property type="entry name" value="FG-GAP_3"/>
    <property type="match status" value="4"/>
</dbReference>
<gene>
    <name evidence="3" type="ORF">D9O36_05180</name>
</gene>
<dbReference type="PROSITE" id="PS51257">
    <property type="entry name" value="PROKAR_LIPOPROTEIN"/>
    <property type="match status" value="1"/>
</dbReference>
<evidence type="ECO:0000256" key="1">
    <source>
        <dbReference type="ARBA" id="ARBA00022729"/>
    </source>
</evidence>
<dbReference type="RefSeq" id="WP_155599106.1">
    <property type="nucleotide sequence ID" value="NZ_RCNR01000007.1"/>
</dbReference>
<proteinExistence type="predicted"/>
<dbReference type="OrthoDB" id="9816120at2"/>
<feature type="domain" description="ASPIC/UnbV" evidence="2">
    <location>
        <begin position="540"/>
        <end position="606"/>
    </location>
</feature>
<accession>A0A7X3D1A4</accession>
<comment type="caution">
    <text evidence="3">The sequence shown here is derived from an EMBL/GenBank/DDBJ whole genome shotgun (WGS) entry which is preliminary data.</text>
</comment>
<dbReference type="Proteomes" id="UP000540519">
    <property type="component" value="Unassembled WGS sequence"/>
</dbReference>
<organism evidence="3 4">
    <name type="scientific">Zobellia amurskyensis</name>
    <dbReference type="NCBI Taxonomy" id="248905"/>
    <lineage>
        <taxon>Bacteria</taxon>
        <taxon>Pseudomonadati</taxon>
        <taxon>Bacteroidota</taxon>
        <taxon>Flavobacteriia</taxon>
        <taxon>Flavobacteriales</taxon>
        <taxon>Flavobacteriaceae</taxon>
        <taxon>Zobellia</taxon>
    </lineage>
</organism>
<evidence type="ECO:0000259" key="2">
    <source>
        <dbReference type="Pfam" id="PF07593"/>
    </source>
</evidence>
<dbReference type="EMBL" id="RCNR01000007">
    <property type="protein sequence ID" value="MUH35226.1"/>
    <property type="molecule type" value="Genomic_DNA"/>
</dbReference>
<reference evidence="3 4" key="1">
    <citation type="journal article" date="2019" name="Mar. Drugs">
        <title>Comparative Genomics and CAZyme Genome Repertoires of Marine Zobellia amurskyensis KMM 3526(T) and Zobellia laminariae KMM 3676(T).</title>
        <authorList>
            <person name="Chernysheva N."/>
            <person name="Bystritskaya E."/>
            <person name="Stenkova A."/>
            <person name="Golovkin I."/>
            <person name="Nedashkovskaya O."/>
            <person name="Isaeva M."/>
        </authorList>
    </citation>
    <scope>NUCLEOTIDE SEQUENCE [LARGE SCALE GENOMIC DNA]</scope>
    <source>
        <strain evidence="3 4">KMM 3526</strain>
    </source>
</reference>
<dbReference type="InterPro" id="IPR027039">
    <property type="entry name" value="Crtac1"/>
</dbReference>
<keyword evidence="1" id="KW-0732">Signal</keyword>
<dbReference type="InterPro" id="IPR013517">
    <property type="entry name" value="FG-GAP"/>
</dbReference>
<name>A0A7X3D1A4_9FLAO</name>
<dbReference type="PANTHER" id="PTHR16026:SF0">
    <property type="entry name" value="CARTILAGE ACIDIC PROTEIN 1"/>
    <property type="match status" value="1"/>
</dbReference>
<evidence type="ECO:0000313" key="3">
    <source>
        <dbReference type="EMBL" id="MUH35226.1"/>
    </source>
</evidence>
<dbReference type="PANTHER" id="PTHR16026">
    <property type="entry name" value="CARTILAGE ACIDIC PROTEIN 1"/>
    <property type="match status" value="1"/>
</dbReference>
<protein>
    <recommendedName>
        <fullName evidence="2">ASPIC/UnbV domain-containing protein</fullName>
    </recommendedName>
</protein>
<evidence type="ECO:0000313" key="4">
    <source>
        <dbReference type="Proteomes" id="UP000540519"/>
    </source>
</evidence>
<dbReference type="InterPro" id="IPR011519">
    <property type="entry name" value="UnbV_ASPIC"/>
</dbReference>